<sequence length="716" mass="80321">MKLPFLFLTAVSFLAGTLGAERVFVLHDATVPQAAYAARKVGAALRAADHEVIAARAQYDRLINLSVNPGRLGAEAFAIIPEGKVITVLGGDDRGMIYGALALAEAVANGTPLADIAAVEEAPHQQFRGIKFNLPWETYRPSSALDQHIPTAKDLKYWEAFLDMMTANRFNAISLWNMHPFTFMIRPKNFPEASPWTDAEFAEWQHLYREIFRLAKERGLDTYIVHWSIFVSKDFADAHGVAQHNYYPFYYGPGDTSEIVRRYLRESVTQVLEEYPNLDGIGLSHGEGMGGMTPLERQQWMDDVIIAGALAADRPVKLIHRAPFSANLDSGGSTSSSAEVITRAAMERLGDAFEGPIWVEMKFNWSHAHSTPNLEKVHGGKLGDTYFKPVPENYKITWQARNEDFFALRWGVPDFIRQHIARNGGHDYSGGYFTGSECYIPALDYFTATDDPVDWTWAFQRQWLFYKLWGRLLYNPATPDAVFQAEYTRRYGPAADHLLKAMSLASSTQLRLASLYDSRWDFTLYSEGFLALQGETTKYIGVDALIKQGTMASEYVSVGDYVTATLAGESFAAERITPPVLIGLLERDNREALRLVESVDTTGNATLRYEVADIQTWAHLGLHLAEKLRGAVALQRFRLAGDPADQQAAIGHLERALAAWDEVIAITRPLYRDMRLTHYNHNSFERNDDNRFHWALIRDEVAADVTVAREATAGTD</sequence>
<protein>
    <recommendedName>
        <fullName evidence="5">Beta-hexosaminidase bacterial type N-terminal domain-containing protein</fullName>
    </recommendedName>
</protein>
<dbReference type="Proteomes" id="UP001218638">
    <property type="component" value="Chromosome"/>
</dbReference>
<keyword evidence="2" id="KW-0732">Signal</keyword>
<dbReference type="SUPFAM" id="SSF55545">
    <property type="entry name" value="beta-N-acetylhexosaminidase-like domain"/>
    <property type="match status" value="1"/>
</dbReference>
<keyword evidence="4" id="KW-1185">Reference proteome</keyword>
<dbReference type="EMBL" id="CP119075">
    <property type="protein sequence ID" value="WED65583.1"/>
    <property type="molecule type" value="Genomic_DNA"/>
</dbReference>
<evidence type="ECO:0008006" key="5">
    <source>
        <dbReference type="Google" id="ProtNLM"/>
    </source>
</evidence>
<evidence type="ECO:0000313" key="4">
    <source>
        <dbReference type="Proteomes" id="UP001218638"/>
    </source>
</evidence>
<dbReference type="GO" id="GO:0016787">
    <property type="term" value="F:hydrolase activity"/>
    <property type="evidence" value="ECO:0007669"/>
    <property type="project" value="UniProtKB-KW"/>
</dbReference>
<dbReference type="AlphaFoldDB" id="A0AAF0CNI9"/>
<keyword evidence="1" id="KW-0378">Hydrolase</keyword>
<gene>
    <name evidence="3" type="ORF">PXH66_01800</name>
</gene>
<evidence type="ECO:0000256" key="2">
    <source>
        <dbReference type="SAM" id="SignalP"/>
    </source>
</evidence>
<dbReference type="RefSeq" id="WP_330930114.1">
    <property type="nucleotide sequence ID" value="NZ_CP119075.1"/>
</dbReference>
<feature type="chain" id="PRO_5041964357" description="Beta-hexosaminidase bacterial type N-terminal domain-containing protein" evidence="2">
    <location>
        <begin position="21"/>
        <end position="716"/>
    </location>
</feature>
<evidence type="ECO:0000256" key="1">
    <source>
        <dbReference type="ARBA" id="ARBA00022801"/>
    </source>
</evidence>
<dbReference type="KEGG" id="slom:PXH66_01800"/>
<proteinExistence type="predicted"/>
<feature type="signal peptide" evidence="2">
    <location>
        <begin position="1"/>
        <end position="20"/>
    </location>
</feature>
<organism evidence="3 4">
    <name type="scientific">Synoicihabitans lomoniglobus</name>
    <dbReference type="NCBI Taxonomy" id="2909285"/>
    <lineage>
        <taxon>Bacteria</taxon>
        <taxon>Pseudomonadati</taxon>
        <taxon>Verrucomicrobiota</taxon>
        <taxon>Opitutia</taxon>
        <taxon>Opitutales</taxon>
        <taxon>Opitutaceae</taxon>
        <taxon>Synoicihabitans</taxon>
    </lineage>
</organism>
<reference evidence="3" key="1">
    <citation type="submission" date="2023-03" db="EMBL/GenBank/DDBJ databases">
        <title>Lomoglobus Profundus gen. nov., sp. nov., a novel member of the phylum Verrucomicrobia, isolated from deep-marine sediment of South China Sea.</title>
        <authorList>
            <person name="Ahmad T."/>
            <person name="Ishaq S.E."/>
            <person name="Wang F."/>
        </authorList>
    </citation>
    <scope>NUCLEOTIDE SEQUENCE</scope>
    <source>
        <strain evidence="3">LMO-M01</strain>
    </source>
</reference>
<accession>A0AAF0CNI9</accession>
<evidence type="ECO:0000313" key="3">
    <source>
        <dbReference type="EMBL" id="WED65583.1"/>
    </source>
</evidence>
<name>A0AAF0CNI9_9BACT</name>
<dbReference type="InterPro" id="IPR029018">
    <property type="entry name" value="Hex-like_dom2"/>
</dbReference>
<dbReference type="GO" id="GO:0005975">
    <property type="term" value="P:carbohydrate metabolic process"/>
    <property type="evidence" value="ECO:0007669"/>
    <property type="project" value="UniProtKB-ARBA"/>
</dbReference>